<gene>
    <name evidence="1" type="ORF">ACFSBT_04230</name>
</gene>
<dbReference type="AlphaFoldDB" id="A0ABD6ASK5"/>
<reference evidence="1 2" key="1">
    <citation type="journal article" date="2019" name="Int. J. Syst. Evol. Microbiol.">
        <title>The Global Catalogue of Microorganisms (GCM) 10K type strain sequencing project: providing services to taxonomists for standard genome sequencing and annotation.</title>
        <authorList>
            <consortium name="The Broad Institute Genomics Platform"/>
            <consortium name="The Broad Institute Genome Sequencing Center for Infectious Disease"/>
            <person name="Wu L."/>
            <person name="Ma J."/>
        </authorList>
    </citation>
    <scope>NUCLEOTIDE SEQUENCE [LARGE SCALE GENOMIC DNA]</scope>
    <source>
        <strain evidence="1 2">CGMCC 1.12563</strain>
    </source>
</reference>
<dbReference type="EMBL" id="JBHUDC010000002">
    <property type="protein sequence ID" value="MFD1512487.1"/>
    <property type="molecule type" value="Genomic_DNA"/>
</dbReference>
<dbReference type="Proteomes" id="UP001597187">
    <property type="component" value="Unassembled WGS sequence"/>
</dbReference>
<name>A0ABD6ASK5_9EURY</name>
<evidence type="ECO:0000313" key="2">
    <source>
        <dbReference type="Proteomes" id="UP001597187"/>
    </source>
</evidence>
<protein>
    <submittedName>
        <fullName evidence="1">Uncharacterized protein</fullName>
    </submittedName>
</protein>
<dbReference type="RefSeq" id="WP_250872465.1">
    <property type="nucleotide sequence ID" value="NZ_JALXFV010000002.1"/>
</dbReference>
<organism evidence="1 2">
    <name type="scientific">Halomarina rubra</name>
    <dbReference type="NCBI Taxonomy" id="2071873"/>
    <lineage>
        <taxon>Archaea</taxon>
        <taxon>Methanobacteriati</taxon>
        <taxon>Methanobacteriota</taxon>
        <taxon>Stenosarchaea group</taxon>
        <taxon>Halobacteria</taxon>
        <taxon>Halobacteriales</taxon>
        <taxon>Natronomonadaceae</taxon>
        <taxon>Halomarina</taxon>
    </lineage>
</organism>
<comment type="caution">
    <text evidence="1">The sequence shown here is derived from an EMBL/GenBank/DDBJ whole genome shotgun (WGS) entry which is preliminary data.</text>
</comment>
<keyword evidence="2" id="KW-1185">Reference proteome</keyword>
<proteinExistence type="predicted"/>
<evidence type="ECO:0000313" key="1">
    <source>
        <dbReference type="EMBL" id="MFD1512487.1"/>
    </source>
</evidence>
<accession>A0ABD6ASK5</accession>
<sequence length="67" mass="7879">MNVYDSTTNPERYVRENREKLVRVLRHGSDEFARACAWTLLDEYCDDVAFEQIEEELRRIKAGEAVA</sequence>